<evidence type="ECO:0000313" key="2">
    <source>
        <dbReference type="EMBL" id="BBK24965.1"/>
    </source>
</evidence>
<dbReference type="Pfam" id="PF01476">
    <property type="entry name" value="LysM"/>
    <property type="match status" value="1"/>
</dbReference>
<reference evidence="3" key="1">
    <citation type="submission" date="2019-05" db="EMBL/GenBank/DDBJ databases">
        <title>Complete genome sequencing of Dialister sp. strain 5BBH33.</title>
        <authorList>
            <person name="Sakamoto M."/>
            <person name="Murakami T."/>
            <person name="Mori H."/>
        </authorList>
    </citation>
    <scope>NUCLEOTIDE SEQUENCE [LARGE SCALE GENOMIC DNA]</scope>
    <source>
        <strain evidence="3">5BBH33</strain>
    </source>
</reference>
<dbReference type="KEGG" id="dho:Dia5BBH33_09000"/>
<dbReference type="InterPro" id="IPR036779">
    <property type="entry name" value="LysM_dom_sf"/>
</dbReference>
<dbReference type="RefSeq" id="WP_143332475.1">
    <property type="nucleotide sequence ID" value="NZ_AP019697.1"/>
</dbReference>
<organism evidence="2 3">
    <name type="scientific">Dialister hominis</name>
    <dbReference type="NCBI Taxonomy" id="2582419"/>
    <lineage>
        <taxon>Bacteria</taxon>
        <taxon>Bacillati</taxon>
        <taxon>Bacillota</taxon>
        <taxon>Negativicutes</taxon>
        <taxon>Veillonellales</taxon>
        <taxon>Veillonellaceae</taxon>
        <taxon>Dialister</taxon>
    </lineage>
</organism>
<dbReference type="InterPro" id="IPR018392">
    <property type="entry name" value="LysM"/>
</dbReference>
<dbReference type="OrthoDB" id="1634527at2"/>
<evidence type="ECO:0000259" key="1">
    <source>
        <dbReference type="PROSITE" id="PS51782"/>
    </source>
</evidence>
<dbReference type="PROSITE" id="PS51782">
    <property type="entry name" value="LYSM"/>
    <property type="match status" value="1"/>
</dbReference>
<name>A0A8E4BQW3_9FIRM</name>
<proteinExistence type="predicted"/>
<feature type="domain" description="LysM" evidence="1">
    <location>
        <begin position="42"/>
        <end position="93"/>
    </location>
</feature>
<dbReference type="Proteomes" id="UP000320585">
    <property type="component" value="Chromosome"/>
</dbReference>
<dbReference type="AlphaFoldDB" id="A0A8E4BQW3"/>
<dbReference type="PROSITE" id="PS51257">
    <property type="entry name" value="PROKAR_LIPOPROTEIN"/>
    <property type="match status" value="1"/>
</dbReference>
<dbReference type="CDD" id="cd00118">
    <property type="entry name" value="LysM"/>
    <property type="match status" value="1"/>
</dbReference>
<keyword evidence="3" id="KW-1185">Reference proteome</keyword>
<gene>
    <name evidence="2" type="ORF">Dia5BBH33_09000</name>
</gene>
<dbReference type="EMBL" id="AP019697">
    <property type="protein sequence ID" value="BBK24965.1"/>
    <property type="molecule type" value="Genomic_DNA"/>
</dbReference>
<protein>
    <recommendedName>
        <fullName evidence="1">LysM domain-containing protein</fullName>
    </recommendedName>
</protein>
<evidence type="ECO:0000313" key="3">
    <source>
        <dbReference type="Proteomes" id="UP000320585"/>
    </source>
</evidence>
<accession>A0A8E4BQW3</accession>
<dbReference type="GeneID" id="92716113"/>
<dbReference type="Gene3D" id="3.10.350.10">
    <property type="entry name" value="LysM domain"/>
    <property type="match status" value="1"/>
</dbReference>
<sequence length="101" mass="11326">MKSLIRRIRWARIGCILCGLLAAGAVGYGCYRDSLDTELVEYRATVEEGDTLWGIVAKAATDKEDMSKLTWQVMHDNRISDPGHLQPGTELIIHVKKAREL</sequence>